<dbReference type="SUPFAM" id="SSF55729">
    <property type="entry name" value="Acyl-CoA N-acyltransferases (Nat)"/>
    <property type="match status" value="1"/>
</dbReference>
<dbReference type="InterPro" id="IPR016181">
    <property type="entry name" value="Acyl_CoA_acyltransferase"/>
</dbReference>
<gene>
    <name evidence="4" type="ORF">QR721_01480</name>
</gene>
<keyword evidence="5" id="KW-1185">Reference proteome</keyword>
<evidence type="ECO:0000313" key="4">
    <source>
        <dbReference type="EMBL" id="WLV24937.1"/>
    </source>
</evidence>
<reference evidence="4" key="1">
    <citation type="submission" date="2023-06" db="EMBL/GenBank/DDBJ databases">
        <title>A Treasure from Seagulls: Isolation and Description of Aciduricobacillus qingdaonensis gen. nov., sp. nov., a Rare Obligately Uric Acid-utilizing Member in the Family Bacillaceae.</title>
        <authorList>
            <person name="Liu W."/>
            <person name="Wang B."/>
        </authorList>
    </citation>
    <scope>NUCLEOTIDE SEQUENCE</scope>
    <source>
        <strain evidence="4">44XB</strain>
    </source>
</reference>
<dbReference type="PANTHER" id="PTHR43072:SF23">
    <property type="entry name" value="UPF0039 PROTEIN C11D3.02C"/>
    <property type="match status" value="1"/>
</dbReference>
<dbReference type="Proteomes" id="UP001180087">
    <property type="component" value="Chromosome"/>
</dbReference>
<dbReference type="PROSITE" id="PS51186">
    <property type="entry name" value="GNAT"/>
    <property type="match status" value="1"/>
</dbReference>
<evidence type="ECO:0000256" key="2">
    <source>
        <dbReference type="ARBA" id="ARBA00023315"/>
    </source>
</evidence>
<dbReference type="RefSeq" id="WP_348028471.1">
    <property type="nucleotide sequence ID" value="NZ_CP129113.1"/>
</dbReference>
<proteinExistence type="predicted"/>
<name>A0ABY9KZ38_9BACI</name>
<evidence type="ECO:0000259" key="3">
    <source>
        <dbReference type="PROSITE" id="PS51186"/>
    </source>
</evidence>
<organism evidence="4 5">
    <name type="scientific">Aciduricibacillus chroicocephali</name>
    <dbReference type="NCBI Taxonomy" id="3054939"/>
    <lineage>
        <taxon>Bacteria</taxon>
        <taxon>Bacillati</taxon>
        <taxon>Bacillota</taxon>
        <taxon>Bacilli</taxon>
        <taxon>Bacillales</taxon>
        <taxon>Bacillaceae</taxon>
        <taxon>Aciduricibacillus</taxon>
    </lineage>
</organism>
<keyword evidence="2" id="KW-0012">Acyltransferase</keyword>
<dbReference type="CDD" id="cd04301">
    <property type="entry name" value="NAT_SF"/>
    <property type="match status" value="1"/>
</dbReference>
<accession>A0ABY9KZ38</accession>
<dbReference type="PANTHER" id="PTHR43072">
    <property type="entry name" value="N-ACETYLTRANSFERASE"/>
    <property type="match status" value="1"/>
</dbReference>
<evidence type="ECO:0000313" key="5">
    <source>
        <dbReference type="Proteomes" id="UP001180087"/>
    </source>
</evidence>
<dbReference type="InterPro" id="IPR000182">
    <property type="entry name" value="GNAT_dom"/>
</dbReference>
<protein>
    <submittedName>
        <fullName evidence="4">N-acetyltransferase family protein</fullName>
    </submittedName>
</protein>
<feature type="domain" description="N-acetyltransferase" evidence="3">
    <location>
        <begin position="1"/>
        <end position="157"/>
    </location>
</feature>
<dbReference type="EMBL" id="CP129113">
    <property type="protein sequence ID" value="WLV24937.1"/>
    <property type="molecule type" value="Genomic_DNA"/>
</dbReference>
<keyword evidence="1" id="KW-0808">Transferase</keyword>
<evidence type="ECO:0000256" key="1">
    <source>
        <dbReference type="ARBA" id="ARBA00022679"/>
    </source>
</evidence>
<dbReference type="Gene3D" id="3.40.630.30">
    <property type="match status" value="1"/>
</dbReference>
<dbReference type="Pfam" id="PF13420">
    <property type="entry name" value="Acetyltransf_4"/>
    <property type="match status" value="1"/>
</dbReference>
<sequence>MIRNAVEQDLSEILTIYNDAILNTTAVYHYDEKTIEERKSWFAGKMANQEPVLVYEELGKVFGFATYGTFRPWPAFKYAIEHSIYVSSTGKGKGIGSQLLKELIDIASERGIKTMVAGIDTSNPASIALHEKFGFTHSGTIQNAGYKFGRWLDLAFYQLDFPGPKNPVEG</sequence>